<dbReference type="Pfam" id="PF07589">
    <property type="entry name" value="PEP-CTERM"/>
    <property type="match status" value="1"/>
</dbReference>
<sequence length="125" mass="12709">MLGLFDHDCRSATCTPVGSFEVDGTDLTDALNAALQATGTFINASYDIVTVDLGSILGDLADGIVDMSLTMQAVPEEPEGGNGMGLDFAKLTIVSDAVAVSEPGTLAILGLGLLGLGVLRRPKAA</sequence>
<dbReference type="InterPro" id="IPR013424">
    <property type="entry name" value="Ice-binding_C"/>
</dbReference>
<evidence type="ECO:0000259" key="1">
    <source>
        <dbReference type="Pfam" id="PF07589"/>
    </source>
</evidence>
<evidence type="ECO:0000313" key="2">
    <source>
        <dbReference type="EMBL" id="TQV72553.1"/>
    </source>
</evidence>
<dbReference type="AlphaFoldDB" id="A0A545T5Q8"/>
<name>A0A545T5Q8_9PROT</name>
<accession>A0A545T5Q8</accession>
<evidence type="ECO:0000313" key="3">
    <source>
        <dbReference type="Proteomes" id="UP000315252"/>
    </source>
</evidence>
<dbReference type="NCBIfam" id="TIGR02595">
    <property type="entry name" value="PEP_CTERM"/>
    <property type="match status" value="1"/>
</dbReference>
<keyword evidence="3" id="KW-1185">Reference proteome</keyword>
<dbReference type="EMBL" id="VHSH01000012">
    <property type="protein sequence ID" value="TQV72553.1"/>
    <property type="molecule type" value="Genomic_DNA"/>
</dbReference>
<proteinExistence type="predicted"/>
<gene>
    <name evidence="2" type="ORF">FKG95_25510</name>
</gene>
<organism evidence="2 3">
    <name type="scientific">Denitrobaculum tricleocarpae</name>
    <dbReference type="NCBI Taxonomy" id="2591009"/>
    <lineage>
        <taxon>Bacteria</taxon>
        <taxon>Pseudomonadati</taxon>
        <taxon>Pseudomonadota</taxon>
        <taxon>Alphaproteobacteria</taxon>
        <taxon>Rhodospirillales</taxon>
        <taxon>Rhodospirillaceae</taxon>
        <taxon>Denitrobaculum</taxon>
    </lineage>
</organism>
<dbReference type="Proteomes" id="UP000315252">
    <property type="component" value="Unassembled WGS sequence"/>
</dbReference>
<reference evidence="2 3" key="1">
    <citation type="submission" date="2019-06" db="EMBL/GenBank/DDBJ databases">
        <title>Whole genome sequence for Rhodospirillaceae sp. R148.</title>
        <authorList>
            <person name="Wang G."/>
        </authorList>
    </citation>
    <scope>NUCLEOTIDE SEQUENCE [LARGE SCALE GENOMIC DNA]</scope>
    <source>
        <strain evidence="2 3">R148</strain>
    </source>
</reference>
<feature type="domain" description="Ice-binding protein C-terminal" evidence="1">
    <location>
        <begin position="99"/>
        <end position="121"/>
    </location>
</feature>
<comment type="caution">
    <text evidence="2">The sequence shown here is derived from an EMBL/GenBank/DDBJ whole genome shotgun (WGS) entry which is preliminary data.</text>
</comment>
<protein>
    <submittedName>
        <fullName evidence="2">PEP-CTERM sorting domain-containing protein</fullName>
    </submittedName>
</protein>